<dbReference type="SUPFAM" id="SSF54236">
    <property type="entry name" value="Ubiquitin-like"/>
    <property type="match status" value="1"/>
</dbReference>
<keyword evidence="5" id="KW-0472">Membrane</keyword>
<keyword evidence="3" id="KW-0963">Cytoplasm</keyword>
<evidence type="ECO:0000313" key="13">
    <source>
        <dbReference type="Proteomes" id="UP000886611"/>
    </source>
</evidence>
<dbReference type="AlphaFoldDB" id="A0A8X8BVS2"/>
<evidence type="ECO:0000256" key="7">
    <source>
        <dbReference type="ARBA" id="ARBA00023329"/>
    </source>
</evidence>
<evidence type="ECO:0000256" key="3">
    <source>
        <dbReference type="ARBA" id="ARBA00022490"/>
    </source>
</evidence>
<evidence type="ECO:0000256" key="5">
    <source>
        <dbReference type="ARBA" id="ARBA00023136"/>
    </source>
</evidence>
<evidence type="ECO:0000313" key="12">
    <source>
        <dbReference type="EMBL" id="KAG2469646.1"/>
    </source>
</evidence>
<evidence type="ECO:0000256" key="8">
    <source>
        <dbReference type="ARBA" id="ARBA00037868"/>
    </source>
</evidence>
<dbReference type="Proteomes" id="UP000886611">
    <property type="component" value="Unassembled WGS sequence"/>
</dbReference>
<comment type="caution">
    <text evidence="12">The sequence shown here is derived from an EMBL/GenBank/DDBJ whole genome shotgun (WGS) entry which is preliminary data.</text>
</comment>
<feature type="compositionally biased region" description="Basic and acidic residues" evidence="11">
    <location>
        <begin position="187"/>
        <end position="203"/>
    </location>
</feature>
<evidence type="ECO:0000256" key="9">
    <source>
        <dbReference type="PIRSR" id="PIRSR604241-50"/>
    </source>
</evidence>
<feature type="region of interest" description="Disordered" evidence="11">
    <location>
        <begin position="177"/>
        <end position="211"/>
    </location>
</feature>
<dbReference type="GO" id="GO:0016236">
    <property type="term" value="P:macroautophagy"/>
    <property type="evidence" value="ECO:0007669"/>
    <property type="project" value="UniProtKB-ARBA"/>
</dbReference>
<sequence length="385" mass="42972">MGKKKTKQSASNSGGLALDIACAQDKPWSSFEFRERFPEKDVSDEVCAGNVLYNLFNLTHDVPCTYLPDVHPKALREAEDKTEGDGALSFRQTSNPKDFRITGAGKGHVTYHEGFQEGDVPCSAVCGFAQEKTDLIFPKGKGEASGAPLTNQKGKEGWEMAVWDVVKVIKTDLSPLKEATRSSTCEENSKSQKPPRDPSEHVPEAGVLIGSRPAEKTDEEVSLLPVEIKNKIDLRELERLIEPVNSFLQVLTTIEKIVGELGVAAKAPLEKLRDYLRRFGGEPPIYHYVAVQVIIERYKGEKQLPILDKTKFLVPDHVNMSELIKIIRRRLQLNSNQAFFLLVNGHSMVSVSTPISEVYEREKDDDGFLYMVYASQETFGTRVSL</sequence>
<proteinExistence type="inferred from homology"/>
<evidence type="ECO:0000256" key="10">
    <source>
        <dbReference type="RuleBase" id="RU004384"/>
    </source>
</evidence>
<keyword evidence="4 10" id="KW-0072">Autophagy</keyword>
<feature type="non-terminal residue" evidence="12">
    <location>
        <position position="385"/>
    </location>
</feature>
<comment type="subcellular location">
    <subcellularLocation>
        <location evidence="1">Cytoplasmic vesicle</location>
        <location evidence="1">Autophagosome</location>
    </subcellularLocation>
    <subcellularLocation>
        <location evidence="8">Endomembrane system</location>
        <topology evidence="8">Lipid-anchor</topology>
    </subcellularLocation>
</comment>
<gene>
    <name evidence="12" type="primary">Map1lc3b</name>
    <name evidence="12" type="ORF">GTO96_0022836</name>
</gene>
<accession>A0A8X8BVS2</accession>
<evidence type="ECO:0000256" key="2">
    <source>
        <dbReference type="ARBA" id="ARBA00007293"/>
    </source>
</evidence>
<dbReference type="GO" id="GO:0006950">
    <property type="term" value="P:response to stress"/>
    <property type="evidence" value="ECO:0007669"/>
    <property type="project" value="UniProtKB-ARBA"/>
</dbReference>
<feature type="non-terminal residue" evidence="12">
    <location>
        <position position="1"/>
    </location>
</feature>
<name>A0A8X8BVS2_POLSE</name>
<dbReference type="FunFam" id="3.10.20.90:FF:000149">
    <property type="entry name" value="microtubule-associated proteins 1A/1B light chain 3C"/>
    <property type="match status" value="1"/>
</dbReference>
<dbReference type="GO" id="GO:0005776">
    <property type="term" value="C:autophagosome"/>
    <property type="evidence" value="ECO:0007669"/>
    <property type="project" value="UniProtKB-SubCell"/>
</dbReference>
<evidence type="ECO:0000256" key="1">
    <source>
        <dbReference type="ARBA" id="ARBA00004419"/>
    </source>
</evidence>
<keyword evidence="13" id="KW-1185">Reference proteome</keyword>
<feature type="lipid moiety-binding region" description="Phosphatidylserine amidated glycine; alternate" evidence="9">
    <location>
        <position position="380"/>
    </location>
</feature>
<dbReference type="EMBL" id="JAATIS010000147">
    <property type="protein sequence ID" value="KAG2469646.1"/>
    <property type="molecule type" value="Genomic_DNA"/>
</dbReference>
<dbReference type="Pfam" id="PF02991">
    <property type="entry name" value="ATG8"/>
    <property type="match status" value="1"/>
</dbReference>
<protein>
    <submittedName>
        <fullName evidence="12">MLP3B protein</fullName>
    </submittedName>
</protein>
<dbReference type="InterPro" id="IPR029071">
    <property type="entry name" value="Ubiquitin-like_domsf"/>
</dbReference>
<evidence type="ECO:0000256" key="6">
    <source>
        <dbReference type="ARBA" id="ARBA00023288"/>
    </source>
</evidence>
<dbReference type="InterPro" id="IPR004241">
    <property type="entry name" value="Atg8-like"/>
</dbReference>
<dbReference type="CDD" id="cd16129">
    <property type="entry name" value="Ubl_ATG8_MAP1LC3"/>
    <property type="match status" value="1"/>
</dbReference>
<dbReference type="GO" id="GO:0012505">
    <property type="term" value="C:endomembrane system"/>
    <property type="evidence" value="ECO:0007669"/>
    <property type="project" value="UniProtKB-SubCell"/>
</dbReference>
<evidence type="ECO:0000256" key="4">
    <source>
        <dbReference type="ARBA" id="ARBA00023006"/>
    </source>
</evidence>
<comment type="similarity">
    <text evidence="2 10">Belongs to the ATG8 family.</text>
</comment>
<keyword evidence="6 9" id="KW-0449">Lipoprotein</keyword>
<evidence type="ECO:0000256" key="11">
    <source>
        <dbReference type="SAM" id="MobiDB-lite"/>
    </source>
</evidence>
<keyword evidence="7" id="KW-0968">Cytoplasmic vesicle</keyword>
<reference evidence="12 13" key="1">
    <citation type="journal article" date="2021" name="Cell">
        <title>Tracing the genetic footprints of vertebrate landing in non-teleost ray-finned fishes.</title>
        <authorList>
            <person name="Bi X."/>
            <person name="Wang K."/>
            <person name="Yang L."/>
            <person name="Pan H."/>
            <person name="Jiang H."/>
            <person name="Wei Q."/>
            <person name="Fang M."/>
            <person name="Yu H."/>
            <person name="Zhu C."/>
            <person name="Cai Y."/>
            <person name="He Y."/>
            <person name="Gan X."/>
            <person name="Zeng H."/>
            <person name="Yu D."/>
            <person name="Zhu Y."/>
            <person name="Jiang H."/>
            <person name="Qiu Q."/>
            <person name="Yang H."/>
            <person name="Zhang Y.E."/>
            <person name="Wang W."/>
            <person name="Zhu M."/>
            <person name="He S."/>
            <person name="Zhang G."/>
        </authorList>
    </citation>
    <scope>NUCLEOTIDE SEQUENCE [LARGE SCALE GENOMIC DNA]</scope>
    <source>
        <strain evidence="12">Bchr_013</strain>
    </source>
</reference>
<dbReference type="PANTHER" id="PTHR10969">
    <property type="entry name" value="MICROTUBULE-ASSOCIATED PROTEINS 1A/1B LIGHT CHAIN 3-RELATED"/>
    <property type="match status" value="1"/>
</dbReference>
<organism evidence="12 13">
    <name type="scientific">Polypterus senegalus</name>
    <name type="common">Senegal bichir</name>
    <dbReference type="NCBI Taxonomy" id="55291"/>
    <lineage>
        <taxon>Eukaryota</taxon>
        <taxon>Metazoa</taxon>
        <taxon>Chordata</taxon>
        <taxon>Craniata</taxon>
        <taxon>Vertebrata</taxon>
        <taxon>Euteleostomi</taxon>
        <taxon>Actinopterygii</taxon>
        <taxon>Polypteriformes</taxon>
        <taxon>Polypteridae</taxon>
        <taxon>Polypterus</taxon>
    </lineage>
</organism>
<dbReference type="Gene3D" id="3.10.20.90">
    <property type="entry name" value="Phosphatidylinositol 3-kinase Catalytic Subunit, Chain A, domain 1"/>
    <property type="match status" value="1"/>
</dbReference>
<dbReference type="GO" id="GO:0031410">
    <property type="term" value="C:cytoplasmic vesicle"/>
    <property type="evidence" value="ECO:0007669"/>
    <property type="project" value="UniProtKB-KW"/>
</dbReference>